<dbReference type="Proteomes" id="UP000656319">
    <property type="component" value="Unassembled WGS sequence"/>
</dbReference>
<proteinExistence type="predicted"/>
<organism evidence="2 3">
    <name type="scientific">Paraburkholderia hiiakae</name>
    <dbReference type="NCBI Taxonomy" id="1081782"/>
    <lineage>
        <taxon>Bacteria</taxon>
        <taxon>Pseudomonadati</taxon>
        <taxon>Pseudomonadota</taxon>
        <taxon>Betaproteobacteria</taxon>
        <taxon>Burkholderiales</taxon>
        <taxon>Burkholderiaceae</taxon>
        <taxon>Paraburkholderia</taxon>
    </lineage>
</organism>
<evidence type="ECO:0000313" key="3">
    <source>
        <dbReference type="Proteomes" id="UP000656319"/>
    </source>
</evidence>
<dbReference type="EMBL" id="CAJHCQ010000027">
    <property type="protein sequence ID" value="CAD6559588.1"/>
    <property type="molecule type" value="Genomic_DNA"/>
</dbReference>
<feature type="region of interest" description="Disordered" evidence="1">
    <location>
        <begin position="164"/>
        <end position="194"/>
    </location>
</feature>
<sequence>MLGINRIVITDGHINAKVVFDMRASDTAGRVSKASLYDLNRDTSTTSASVSTGGWFNPIQAGISTTQTSDHMTTVSATVDDTSESKARVKAQLSGEVRVNFKTGGNPAASARVCAARLRHARPVGRRAVAGATLPAHAAGHRVAGGARQGRLCGADLARVGRCAARGRRDSRSRARRPGARERDDLAAVESRPQ</sequence>
<gene>
    <name evidence="2" type="ORF">LMG27952_06905</name>
</gene>
<name>A0ABM8P955_9BURK</name>
<protein>
    <submittedName>
        <fullName evidence="2">Uncharacterized protein</fullName>
    </submittedName>
</protein>
<reference evidence="2 3" key="1">
    <citation type="submission" date="2020-10" db="EMBL/GenBank/DDBJ databases">
        <authorList>
            <person name="Peeters C."/>
        </authorList>
    </citation>
    <scope>NUCLEOTIDE SEQUENCE [LARGE SCALE GENOMIC DNA]</scope>
    <source>
        <strain evidence="2 3">LMG 27952</strain>
    </source>
</reference>
<feature type="compositionally biased region" description="Basic and acidic residues" evidence="1">
    <location>
        <begin position="167"/>
        <end position="186"/>
    </location>
</feature>
<comment type="caution">
    <text evidence="2">The sequence shown here is derived from an EMBL/GenBank/DDBJ whole genome shotgun (WGS) entry which is preliminary data.</text>
</comment>
<evidence type="ECO:0000256" key="1">
    <source>
        <dbReference type="SAM" id="MobiDB-lite"/>
    </source>
</evidence>
<evidence type="ECO:0000313" key="2">
    <source>
        <dbReference type="EMBL" id="CAD6559588.1"/>
    </source>
</evidence>
<keyword evidence="3" id="KW-1185">Reference proteome</keyword>
<accession>A0ABM8P955</accession>